<dbReference type="AlphaFoldDB" id="A0A178Z833"/>
<name>A0A178Z833_9EURO</name>
<dbReference type="RefSeq" id="XP_018689294.1">
    <property type="nucleotide sequence ID" value="XM_018841585.1"/>
</dbReference>
<proteinExistence type="predicted"/>
<gene>
    <name evidence="2" type="ORF">AYL99_10079</name>
</gene>
<feature type="region of interest" description="Disordered" evidence="1">
    <location>
        <begin position="210"/>
        <end position="298"/>
    </location>
</feature>
<feature type="compositionally biased region" description="Low complexity" evidence="1">
    <location>
        <begin position="64"/>
        <end position="76"/>
    </location>
</feature>
<evidence type="ECO:0000313" key="2">
    <source>
        <dbReference type="EMBL" id="OAP55927.1"/>
    </source>
</evidence>
<sequence>MSFAANPRAPKPDPNNIPHEPTGPVASDSLAAESLKNHGGFSENSSAAPLGVRGDQSTLNNTDTSGATALPAAATGTEREKRQALGAGADEKGVAGLKYPDAAGKPQFDGAHSDTGAYAGGQSKAFQQQASTGRPAGESDFGASTISSSTGGVDQSQIRSGAGINNNNNTTTSSKGSGSGSGGPAAGTGVRPHVDAAPNYVSSVTGAALPENTFKPKGANLDDADVSNSIPQTKTFTGAIGTVNDPGRLAEREFLGRNDDPVGELSQAGAEGGRARQQGQDSQAGESGQYGVLQSERA</sequence>
<organism evidence="2 3">
    <name type="scientific">Fonsecaea erecta</name>
    <dbReference type="NCBI Taxonomy" id="1367422"/>
    <lineage>
        <taxon>Eukaryota</taxon>
        <taxon>Fungi</taxon>
        <taxon>Dikarya</taxon>
        <taxon>Ascomycota</taxon>
        <taxon>Pezizomycotina</taxon>
        <taxon>Eurotiomycetes</taxon>
        <taxon>Chaetothyriomycetidae</taxon>
        <taxon>Chaetothyriales</taxon>
        <taxon>Herpotrichiellaceae</taxon>
        <taxon>Fonsecaea</taxon>
    </lineage>
</organism>
<protein>
    <submittedName>
        <fullName evidence="2">Uncharacterized protein</fullName>
    </submittedName>
</protein>
<feature type="compositionally biased region" description="Polar residues" evidence="1">
    <location>
        <begin position="142"/>
        <end position="159"/>
    </location>
</feature>
<keyword evidence="3" id="KW-1185">Reference proteome</keyword>
<feature type="region of interest" description="Disordered" evidence="1">
    <location>
        <begin position="1"/>
        <end position="197"/>
    </location>
</feature>
<feature type="compositionally biased region" description="Gly residues" evidence="1">
    <location>
        <begin position="177"/>
        <end position="186"/>
    </location>
</feature>
<dbReference type="GeneID" id="30014247"/>
<comment type="caution">
    <text evidence="2">The sequence shown here is derived from an EMBL/GenBank/DDBJ whole genome shotgun (WGS) entry which is preliminary data.</text>
</comment>
<feature type="compositionally biased region" description="Basic and acidic residues" evidence="1">
    <location>
        <begin position="248"/>
        <end position="260"/>
    </location>
</feature>
<reference evidence="2 3" key="1">
    <citation type="submission" date="2016-04" db="EMBL/GenBank/DDBJ databases">
        <title>Draft genome of Fonsecaea erecta CBS 125763.</title>
        <authorList>
            <person name="Weiss V.A."/>
            <person name="Vicente V.A."/>
            <person name="Raittz R.T."/>
            <person name="Moreno L.F."/>
            <person name="De Souza E.M."/>
            <person name="Pedrosa F.O."/>
            <person name="Steffens M.B."/>
            <person name="Faoro H."/>
            <person name="Tadra-Sfeir M.Z."/>
            <person name="Najafzadeh M.J."/>
            <person name="Felipe M.S."/>
            <person name="Teixeira M."/>
            <person name="Sun J."/>
            <person name="Xi L."/>
            <person name="Gomes R."/>
            <person name="De Azevedo C.M."/>
            <person name="Salgado C.G."/>
            <person name="Da Silva M.B."/>
            <person name="Nascimento M.F."/>
            <person name="Queiroz-Telles F."/>
            <person name="Attili D.S."/>
            <person name="Gorbushina A."/>
        </authorList>
    </citation>
    <scope>NUCLEOTIDE SEQUENCE [LARGE SCALE GENOMIC DNA]</scope>
    <source>
        <strain evidence="2 3">CBS 125763</strain>
    </source>
</reference>
<feature type="compositionally biased region" description="Basic and acidic residues" evidence="1">
    <location>
        <begin position="77"/>
        <end position="93"/>
    </location>
</feature>
<dbReference type="OrthoDB" id="5383057at2759"/>
<accession>A0A178Z833</accession>
<dbReference type="Proteomes" id="UP000078343">
    <property type="component" value="Unassembled WGS sequence"/>
</dbReference>
<feature type="compositionally biased region" description="Low complexity" evidence="1">
    <location>
        <begin position="160"/>
        <end position="176"/>
    </location>
</feature>
<evidence type="ECO:0000256" key="1">
    <source>
        <dbReference type="SAM" id="MobiDB-lite"/>
    </source>
</evidence>
<evidence type="ECO:0000313" key="3">
    <source>
        <dbReference type="Proteomes" id="UP000078343"/>
    </source>
</evidence>
<feature type="compositionally biased region" description="Polar residues" evidence="1">
    <location>
        <begin position="226"/>
        <end position="236"/>
    </location>
</feature>
<dbReference type="EMBL" id="LVYI01000010">
    <property type="protein sequence ID" value="OAP55927.1"/>
    <property type="molecule type" value="Genomic_DNA"/>
</dbReference>